<keyword evidence="2" id="KW-0472">Membrane</keyword>
<feature type="transmembrane region" description="Helical" evidence="2">
    <location>
        <begin position="159"/>
        <end position="182"/>
    </location>
</feature>
<dbReference type="OrthoDB" id="2688021at2759"/>
<evidence type="ECO:0000256" key="1">
    <source>
        <dbReference type="SAM" id="MobiDB-lite"/>
    </source>
</evidence>
<dbReference type="AlphaFoldDB" id="A0A9P8N0L5"/>
<protein>
    <submittedName>
        <fullName evidence="3">Uncharacterized protein</fullName>
    </submittedName>
</protein>
<sequence length="184" mass="20365">MARTDTDSSTCTRHNMNSPASTARSFPSQNSRHKLGQDISLSQEETRLFIEKPPSGGENGNDEPDYDEAYHRCDLHRWHNVHAFRLAASGAIYHEKRLEHNTNLHLLTSSWRSRPNRWYSNAASLFFLILSYGSSSALVLIPTWIATGESTPYNGIYPGYQFLINATALVGLGVALAGQAAIAA</sequence>
<feature type="compositionally biased region" description="Polar residues" evidence="1">
    <location>
        <begin position="7"/>
        <end position="30"/>
    </location>
</feature>
<keyword evidence="2" id="KW-0812">Transmembrane</keyword>
<evidence type="ECO:0000313" key="4">
    <source>
        <dbReference type="Proteomes" id="UP000824596"/>
    </source>
</evidence>
<dbReference type="Proteomes" id="UP000824596">
    <property type="component" value="Unassembled WGS sequence"/>
</dbReference>
<evidence type="ECO:0000256" key="2">
    <source>
        <dbReference type="SAM" id="Phobius"/>
    </source>
</evidence>
<feature type="region of interest" description="Disordered" evidence="1">
    <location>
        <begin position="1"/>
        <end position="38"/>
    </location>
</feature>
<organism evidence="3 4">
    <name type="scientific">Hirsutella rhossiliensis</name>
    <dbReference type="NCBI Taxonomy" id="111463"/>
    <lineage>
        <taxon>Eukaryota</taxon>
        <taxon>Fungi</taxon>
        <taxon>Dikarya</taxon>
        <taxon>Ascomycota</taxon>
        <taxon>Pezizomycotina</taxon>
        <taxon>Sordariomycetes</taxon>
        <taxon>Hypocreomycetidae</taxon>
        <taxon>Hypocreales</taxon>
        <taxon>Ophiocordycipitaceae</taxon>
        <taxon>Hirsutella</taxon>
    </lineage>
</organism>
<keyword evidence="4" id="KW-1185">Reference proteome</keyword>
<dbReference type="RefSeq" id="XP_044721259.1">
    <property type="nucleotide sequence ID" value="XM_044864727.1"/>
</dbReference>
<comment type="caution">
    <text evidence="3">The sequence shown here is derived from an EMBL/GenBank/DDBJ whole genome shotgun (WGS) entry which is preliminary data.</text>
</comment>
<keyword evidence="2" id="KW-1133">Transmembrane helix</keyword>
<name>A0A9P8N0L5_9HYPO</name>
<evidence type="ECO:0000313" key="3">
    <source>
        <dbReference type="EMBL" id="KAH0963746.1"/>
    </source>
</evidence>
<reference evidence="3" key="1">
    <citation type="submission" date="2021-09" db="EMBL/GenBank/DDBJ databases">
        <title>A high-quality genome of the endoparasitic fungus Hirsutella rhossiliensis with a comparison of Hirsutella genomes reveals transposable elements contributing to genome size variation.</title>
        <authorList>
            <person name="Lin R."/>
            <person name="Jiao Y."/>
            <person name="Sun X."/>
            <person name="Ling J."/>
            <person name="Xie B."/>
            <person name="Cheng X."/>
        </authorList>
    </citation>
    <scope>NUCLEOTIDE SEQUENCE</scope>
    <source>
        <strain evidence="3">HR02</strain>
    </source>
</reference>
<gene>
    <name evidence="3" type="ORF">HRG_06256</name>
</gene>
<dbReference type="EMBL" id="JAIZPD010000005">
    <property type="protein sequence ID" value="KAH0963746.1"/>
    <property type="molecule type" value="Genomic_DNA"/>
</dbReference>
<feature type="transmembrane region" description="Helical" evidence="2">
    <location>
        <begin position="122"/>
        <end position="147"/>
    </location>
</feature>
<dbReference type="GeneID" id="68355385"/>
<proteinExistence type="predicted"/>
<accession>A0A9P8N0L5</accession>